<reference evidence="6 7" key="1">
    <citation type="journal article" date="2021" name="Nat. Commun.">
        <title>Genetic determinants of endophytism in the Arabidopsis root mycobiome.</title>
        <authorList>
            <person name="Mesny F."/>
            <person name="Miyauchi S."/>
            <person name="Thiergart T."/>
            <person name="Pickel B."/>
            <person name="Atanasova L."/>
            <person name="Karlsson M."/>
            <person name="Huettel B."/>
            <person name="Barry K.W."/>
            <person name="Haridas S."/>
            <person name="Chen C."/>
            <person name="Bauer D."/>
            <person name="Andreopoulos W."/>
            <person name="Pangilinan J."/>
            <person name="LaButti K."/>
            <person name="Riley R."/>
            <person name="Lipzen A."/>
            <person name="Clum A."/>
            <person name="Drula E."/>
            <person name="Henrissat B."/>
            <person name="Kohler A."/>
            <person name="Grigoriev I.V."/>
            <person name="Martin F.M."/>
            <person name="Hacquard S."/>
        </authorList>
    </citation>
    <scope>NUCLEOTIDE SEQUENCE [LARGE SCALE GENOMIC DNA]</scope>
    <source>
        <strain evidence="6 7">MPI-SDFR-AT-0080</strain>
    </source>
</reference>
<dbReference type="InterPro" id="IPR013785">
    <property type="entry name" value="Aldolase_TIM"/>
</dbReference>
<evidence type="ECO:0000313" key="6">
    <source>
        <dbReference type="EMBL" id="KAH7059015.1"/>
    </source>
</evidence>
<keyword evidence="2" id="KW-0285">Flavoprotein</keyword>
<evidence type="ECO:0000259" key="5">
    <source>
        <dbReference type="Pfam" id="PF00724"/>
    </source>
</evidence>
<evidence type="ECO:0000256" key="4">
    <source>
        <dbReference type="ARBA" id="ARBA00023002"/>
    </source>
</evidence>
<evidence type="ECO:0000256" key="2">
    <source>
        <dbReference type="ARBA" id="ARBA00022630"/>
    </source>
</evidence>
<comment type="caution">
    <text evidence="6">The sequence shown here is derived from an EMBL/GenBank/DDBJ whole genome shotgun (WGS) entry which is preliminary data.</text>
</comment>
<accession>A0ABQ8GKS1</accession>
<evidence type="ECO:0000256" key="1">
    <source>
        <dbReference type="ARBA" id="ARBA00005979"/>
    </source>
</evidence>
<dbReference type="EMBL" id="JAGTJR010000006">
    <property type="protein sequence ID" value="KAH7059015.1"/>
    <property type="molecule type" value="Genomic_DNA"/>
</dbReference>
<dbReference type="CDD" id="cd04733">
    <property type="entry name" value="OYE_like_2_FMN"/>
    <property type="match status" value="1"/>
</dbReference>
<keyword evidence="4" id="KW-0560">Oxidoreductase</keyword>
<dbReference type="PANTHER" id="PTHR43656:SF2">
    <property type="entry name" value="BINDING OXIDOREDUCTASE, PUTATIVE (AFU_ORTHOLOGUE AFUA_2G08260)-RELATED"/>
    <property type="match status" value="1"/>
</dbReference>
<name>A0ABQ8GKS1_9PEZI</name>
<evidence type="ECO:0000256" key="3">
    <source>
        <dbReference type="ARBA" id="ARBA00022643"/>
    </source>
</evidence>
<keyword evidence="7" id="KW-1185">Reference proteome</keyword>
<comment type="similarity">
    <text evidence="1">Belongs to the NADH:flavin oxidoreductase/NADH oxidase family.</text>
</comment>
<organism evidence="6 7">
    <name type="scientific">Macrophomina phaseolina</name>
    <dbReference type="NCBI Taxonomy" id="35725"/>
    <lineage>
        <taxon>Eukaryota</taxon>
        <taxon>Fungi</taxon>
        <taxon>Dikarya</taxon>
        <taxon>Ascomycota</taxon>
        <taxon>Pezizomycotina</taxon>
        <taxon>Dothideomycetes</taxon>
        <taxon>Dothideomycetes incertae sedis</taxon>
        <taxon>Botryosphaeriales</taxon>
        <taxon>Botryosphaeriaceae</taxon>
        <taxon>Macrophomina</taxon>
    </lineage>
</organism>
<keyword evidence="3" id="KW-0288">FMN</keyword>
<dbReference type="InterPro" id="IPR051799">
    <property type="entry name" value="NADH_flavin_oxidoreductase"/>
</dbReference>
<dbReference type="Gene3D" id="3.20.20.70">
    <property type="entry name" value="Aldolase class I"/>
    <property type="match status" value="1"/>
</dbReference>
<feature type="domain" description="NADH:flavin oxidoreductase/NADH oxidase N-terminal" evidence="5">
    <location>
        <begin position="12"/>
        <end position="362"/>
    </location>
</feature>
<dbReference type="Pfam" id="PF00724">
    <property type="entry name" value="Oxidored_FMN"/>
    <property type="match status" value="1"/>
</dbReference>
<proteinExistence type="inferred from homology"/>
<sequence>MSSPITDLSIAKPLTLKCGLTLPNRLVKSAMAEKMADARGLPTKKLDAVYSEWANGGWGLILTGNVQVDANYLGQPGDVSVDTSNADLLSSWKRYANASRTGKTPVIMQINHPGRQSPLGAGKRSLFAKALAPSPIPMNMGDGFIAKMAVRILFGTPKEMTEEDIKTVVSQFATAARLAAESGFDGVEVHAAHGYLLSTFLTATTNRRTDKYGGSPSNRARIVVEIIEAVRNVVPKSFCIGLKLNSADLHSAGELEDSIEQIRCIEKAGIDFLEISGGSYENPRMMGADFDGSKPSSRTAAREATFIDFAEAIRSDFPRLLLLVTGGFRTRSGMEAAVSGSACDLVGIARPAVLQPKLPNEIIFNDAVPNEKARLPEKKVAVPFFAKFSGLKGVGAGVSNNWYTGELQKIGQAK</sequence>
<protein>
    <submittedName>
        <fullName evidence="6">NADH:flavin oxidoreductase/NADH oxidase</fullName>
    </submittedName>
</protein>
<dbReference type="SUPFAM" id="SSF51395">
    <property type="entry name" value="FMN-linked oxidoreductases"/>
    <property type="match status" value="1"/>
</dbReference>
<dbReference type="InterPro" id="IPR001155">
    <property type="entry name" value="OxRdtase_FMN_N"/>
</dbReference>
<dbReference type="Proteomes" id="UP000774617">
    <property type="component" value="Unassembled WGS sequence"/>
</dbReference>
<gene>
    <name evidence="6" type="ORF">B0J12DRAFT_772875</name>
</gene>
<dbReference type="PANTHER" id="PTHR43656">
    <property type="entry name" value="BINDING OXIDOREDUCTASE, PUTATIVE (AFU_ORTHOLOGUE AFUA_2G08260)-RELATED"/>
    <property type="match status" value="1"/>
</dbReference>
<evidence type="ECO:0000313" key="7">
    <source>
        <dbReference type="Proteomes" id="UP000774617"/>
    </source>
</evidence>